<feature type="transmembrane region" description="Helical" evidence="4">
    <location>
        <begin position="48"/>
        <end position="70"/>
    </location>
</feature>
<dbReference type="Pfam" id="PF10250">
    <property type="entry name" value="O-FucT"/>
    <property type="match status" value="1"/>
</dbReference>
<keyword evidence="2" id="KW-0294">Fucose metabolism</keyword>
<dbReference type="InterPro" id="IPR019378">
    <property type="entry name" value="GDP-Fuc_O-FucTrfase"/>
</dbReference>
<keyword evidence="3" id="KW-0119">Carbohydrate metabolism</keyword>
<comment type="caution">
    <text evidence="5">The sequence shown here is derived from an EMBL/GenBank/DDBJ whole genome shotgun (WGS) entry which is preliminary data.</text>
</comment>
<sequence>MLARFARTFTPRDSQYELLPTSERHSGYSKPRAPFPLPRWRVCRRCTATSLVTLFFAAAAFIGLLVWAHLSPWIWRTELLAPIFGPHPLPPLYPEFRKAELALPQHHVKDPFANGQKYLWIASHTWWSGWGNFMQDMVMNAHLTYRSGRTYVFDDYTWDKYGPPYQKFDEKRWIPSRIPITALISGPIAGGPFADGDATPRAVAKAHFKKICPNPTLVHGEELRALHGPGADAARIEETWLEYLAKIDDPCVEVPEDSGSIFHNFMFGTRDEMMPVWPLLSSSPILQLFGWSTLAYSAFETNRHLFAPAPLIPGYIADASCPHCVDELSPLDGLLALHLRRGDFLEHCKNLCYWGANFMAFTRFSEFPDPWEMPGGSAEERMPTYMRRCLPSVEEIVDKVTQVRASAAGRGLRSVYVMTNGDRAWLATLKSALRDAHGWEHVVTSRDLVLTNEEKYVSQAMDMMVGERAQVFVGNGFSSLTSNIAMLRMARKMDPETTHMW</sequence>
<dbReference type="GO" id="GO:0016740">
    <property type="term" value="F:transferase activity"/>
    <property type="evidence" value="ECO:0007669"/>
    <property type="project" value="UniProtKB-KW"/>
</dbReference>
<accession>A0A9P3G7T6</accession>
<dbReference type="CDD" id="cd11296">
    <property type="entry name" value="O-FucT_like"/>
    <property type="match status" value="1"/>
</dbReference>
<gene>
    <name evidence="5" type="ORF">PsYK624_057630</name>
</gene>
<reference evidence="5 6" key="1">
    <citation type="submission" date="2021-08" db="EMBL/GenBank/DDBJ databases">
        <title>Draft Genome Sequence of Phanerochaete sordida strain YK-624.</title>
        <authorList>
            <person name="Mori T."/>
            <person name="Dohra H."/>
            <person name="Suzuki T."/>
            <person name="Kawagishi H."/>
            <person name="Hirai H."/>
        </authorList>
    </citation>
    <scope>NUCLEOTIDE SEQUENCE [LARGE SCALE GENOMIC DNA]</scope>
    <source>
        <strain evidence="5 6">YK-624</strain>
    </source>
</reference>
<dbReference type="Proteomes" id="UP000703269">
    <property type="component" value="Unassembled WGS sequence"/>
</dbReference>
<keyword evidence="4" id="KW-0472">Membrane</keyword>
<evidence type="ECO:0000256" key="4">
    <source>
        <dbReference type="SAM" id="Phobius"/>
    </source>
</evidence>
<dbReference type="GO" id="GO:0006004">
    <property type="term" value="P:fucose metabolic process"/>
    <property type="evidence" value="ECO:0007669"/>
    <property type="project" value="UniProtKB-KW"/>
</dbReference>
<keyword evidence="4" id="KW-0812">Transmembrane</keyword>
<protein>
    <submittedName>
        <fullName evidence="5">O-fucosyltransferase family protein</fullName>
    </submittedName>
</protein>
<dbReference type="Gene3D" id="3.40.50.11350">
    <property type="match status" value="1"/>
</dbReference>
<dbReference type="AlphaFoldDB" id="A0A9P3G7T6"/>
<evidence type="ECO:0000256" key="1">
    <source>
        <dbReference type="ARBA" id="ARBA00022679"/>
    </source>
</evidence>
<evidence type="ECO:0000313" key="6">
    <source>
        <dbReference type="Proteomes" id="UP000703269"/>
    </source>
</evidence>
<organism evidence="5 6">
    <name type="scientific">Phanerochaete sordida</name>
    <dbReference type="NCBI Taxonomy" id="48140"/>
    <lineage>
        <taxon>Eukaryota</taxon>
        <taxon>Fungi</taxon>
        <taxon>Dikarya</taxon>
        <taxon>Basidiomycota</taxon>
        <taxon>Agaricomycotina</taxon>
        <taxon>Agaricomycetes</taxon>
        <taxon>Polyporales</taxon>
        <taxon>Phanerochaetaceae</taxon>
        <taxon>Phanerochaete</taxon>
    </lineage>
</organism>
<keyword evidence="4" id="KW-1133">Transmembrane helix</keyword>
<dbReference type="EMBL" id="BPQB01000013">
    <property type="protein sequence ID" value="GJE89657.1"/>
    <property type="molecule type" value="Genomic_DNA"/>
</dbReference>
<keyword evidence="6" id="KW-1185">Reference proteome</keyword>
<proteinExistence type="predicted"/>
<evidence type="ECO:0000313" key="5">
    <source>
        <dbReference type="EMBL" id="GJE89657.1"/>
    </source>
</evidence>
<keyword evidence="1" id="KW-0808">Transferase</keyword>
<name>A0A9P3G7T6_9APHY</name>
<dbReference type="OrthoDB" id="2559662at2759"/>
<evidence type="ECO:0000256" key="3">
    <source>
        <dbReference type="ARBA" id="ARBA00023277"/>
    </source>
</evidence>
<evidence type="ECO:0000256" key="2">
    <source>
        <dbReference type="ARBA" id="ARBA00023253"/>
    </source>
</evidence>